<protein>
    <recommendedName>
        <fullName evidence="4">SHSP domain-containing protein</fullName>
    </recommendedName>
</protein>
<evidence type="ECO:0000313" key="5">
    <source>
        <dbReference type="EMBL" id="CAA6820460.1"/>
    </source>
</evidence>
<evidence type="ECO:0000256" key="3">
    <source>
        <dbReference type="SAM" id="SignalP"/>
    </source>
</evidence>
<evidence type="ECO:0000256" key="2">
    <source>
        <dbReference type="RuleBase" id="RU003616"/>
    </source>
</evidence>
<evidence type="ECO:0000259" key="4">
    <source>
        <dbReference type="PROSITE" id="PS01031"/>
    </source>
</evidence>
<accession>A0A6S6TUR0</accession>
<evidence type="ECO:0000256" key="1">
    <source>
        <dbReference type="PROSITE-ProRule" id="PRU00285"/>
    </source>
</evidence>
<name>A0A6S6TUR0_9BACT</name>
<organism evidence="5">
    <name type="scientific">uncultured Sulfurovum sp</name>
    <dbReference type="NCBI Taxonomy" id="269237"/>
    <lineage>
        <taxon>Bacteria</taxon>
        <taxon>Pseudomonadati</taxon>
        <taxon>Campylobacterota</taxon>
        <taxon>Epsilonproteobacteria</taxon>
        <taxon>Campylobacterales</taxon>
        <taxon>Sulfurovaceae</taxon>
        <taxon>Sulfurovum</taxon>
        <taxon>environmental samples</taxon>
    </lineage>
</organism>
<dbReference type="Pfam" id="PF00011">
    <property type="entry name" value="HSP20"/>
    <property type="match status" value="1"/>
</dbReference>
<dbReference type="CDD" id="cd06464">
    <property type="entry name" value="ACD_sHsps-like"/>
    <property type="match status" value="1"/>
</dbReference>
<comment type="similarity">
    <text evidence="1 2">Belongs to the small heat shock protein (HSP20) family.</text>
</comment>
<dbReference type="InterPro" id="IPR002068">
    <property type="entry name" value="A-crystallin/Hsp20_dom"/>
</dbReference>
<gene>
    <name evidence="5" type="ORF">HELGO_WM9097</name>
</gene>
<reference evidence="5" key="1">
    <citation type="submission" date="2020-01" db="EMBL/GenBank/DDBJ databases">
        <authorList>
            <person name="Meier V. D."/>
            <person name="Meier V D."/>
        </authorList>
    </citation>
    <scope>NUCLEOTIDE SEQUENCE</scope>
    <source>
        <strain evidence="5">HLG_WM_MAG_04</strain>
    </source>
</reference>
<dbReference type="PROSITE" id="PS01031">
    <property type="entry name" value="SHSP"/>
    <property type="match status" value="1"/>
</dbReference>
<feature type="domain" description="SHSP" evidence="4">
    <location>
        <begin position="60"/>
        <end position="160"/>
    </location>
</feature>
<sequence>MKINSKKILFMTFLLTNTYLFAEVDLQKNIYNAAEEMIRMDEKMNQAIAKHNQIDSQNDAQMRLEAMSINDFEETQFTYKLIRNIPDAKNTEVTAKVVDGVLIINTKSIDKDFFSSELNTTTTTTMSSMQVSLLMPNNADATKMHQTYVEGVLIIEFPKK</sequence>
<dbReference type="SUPFAM" id="SSF49764">
    <property type="entry name" value="HSP20-like chaperones"/>
    <property type="match status" value="1"/>
</dbReference>
<dbReference type="InterPro" id="IPR008978">
    <property type="entry name" value="HSP20-like_chaperone"/>
</dbReference>
<proteinExistence type="inferred from homology"/>
<keyword evidence="3" id="KW-0732">Signal</keyword>
<dbReference type="AlphaFoldDB" id="A0A6S6TUR0"/>
<feature type="signal peptide" evidence="3">
    <location>
        <begin position="1"/>
        <end position="22"/>
    </location>
</feature>
<dbReference type="EMBL" id="CACVAX010000057">
    <property type="protein sequence ID" value="CAA6820460.1"/>
    <property type="molecule type" value="Genomic_DNA"/>
</dbReference>
<dbReference type="Gene3D" id="2.60.40.790">
    <property type="match status" value="1"/>
</dbReference>
<feature type="chain" id="PRO_5027907981" description="SHSP domain-containing protein" evidence="3">
    <location>
        <begin position="23"/>
        <end position="160"/>
    </location>
</feature>